<evidence type="ECO:0000256" key="1">
    <source>
        <dbReference type="ARBA" id="ARBA00022475"/>
    </source>
</evidence>
<dbReference type="InterPro" id="IPR050768">
    <property type="entry name" value="UPF0353/GerABKA_families"/>
</dbReference>
<keyword evidence="3" id="KW-1133">Transmembrane helix</keyword>
<keyword evidence="1" id="KW-1003">Cell membrane</keyword>
<proteinExistence type="predicted"/>
<evidence type="ECO:0000259" key="5">
    <source>
        <dbReference type="PROSITE" id="PS50234"/>
    </source>
</evidence>
<dbReference type="GeneID" id="110246481"/>
<evidence type="ECO:0000313" key="6">
    <source>
        <dbReference type="EnsemblMetazoa" id="XP_020908488.1"/>
    </source>
</evidence>
<dbReference type="InterPro" id="IPR002035">
    <property type="entry name" value="VWF_A"/>
</dbReference>
<feature type="domain" description="VWFA" evidence="5">
    <location>
        <begin position="29"/>
        <end position="226"/>
    </location>
</feature>
<name>A0A913XRB8_EXADI</name>
<keyword evidence="7" id="KW-1185">Reference proteome</keyword>
<dbReference type="PANTHER" id="PTHR22550:SF5">
    <property type="entry name" value="LEUCINE ZIPPER PROTEIN 4"/>
    <property type="match status" value="1"/>
</dbReference>
<evidence type="ECO:0000256" key="2">
    <source>
        <dbReference type="ARBA" id="ARBA00022692"/>
    </source>
</evidence>
<reference evidence="6" key="1">
    <citation type="submission" date="2022-11" db="UniProtKB">
        <authorList>
            <consortium name="EnsemblMetazoa"/>
        </authorList>
    </citation>
    <scope>IDENTIFICATION</scope>
</reference>
<organism evidence="6 7">
    <name type="scientific">Exaiptasia diaphana</name>
    <name type="common">Tropical sea anemone</name>
    <name type="synonym">Aiptasia pulchella</name>
    <dbReference type="NCBI Taxonomy" id="2652724"/>
    <lineage>
        <taxon>Eukaryota</taxon>
        <taxon>Metazoa</taxon>
        <taxon>Cnidaria</taxon>
        <taxon>Anthozoa</taxon>
        <taxon>Hexacorallia</taxon>
        <taxon>Actiniaria</taxon>
        <taxon>Aiptasiidae</taxon>
        <taxon>Exaiptasia</taxon>
    </lineage>
</organism>
<dbReference type="PANTHER" id="PTHR22550">
    <property type="entry name" value="SPORE GERMINATION PROTEIN"/>
    <property type="match status" value="1"/>
</dbReference>
<dbReference type="KEGG" id="epa:110246481"/>
<evidence type="ECO:0000256" key="3">
    <source>
        <dbReference type="ARBA" id="ARBA00022989"/>
    </source>
</evidence>
<dbReference type="SUPFAM" id="SSF53300">
    <property type="entry name" value="vWA-like"/>
    <property type="match status" value="1"/>
</dbReference>
<dbReference type="AlphaFoldDB" id="A0A913XRB8"/>
<dbReference type="Proteomes" id="UP000887567">
    <property type="component" value="Unplaced"/>
</dbReference>
<dbReference type="EnsemblMetazoa" id="XM_021052829.1">
    <property type="protein sequence ID" value="XP_020908488.1"/>
    <property type="gene ID" value="LOC110246481"/>
</dbReference>
<dbReference type="OrthoDB" id="687730at2759"/>
<keyword evidence="4" id="KW-0472">Membrane</keyword>
<keyword evidence="2" id="KW-0812">Transmembrane</keyword>
<dbReference type="Pfam" id="PF00092">
    <property type="entry name" value="VWA"/>
    <property type="match status" value="1"/>
</dbReference>
<protein>
    <recommendedName>
        <fullName evidence="5">VWFA domain-containing protein</fullName>
    </recommendedName>
</protein>
<sequence>MIATAVLVVAAAQPYHESRFERMDEEGIDIALVLDVSLSMLAEDFPPNRLAALRSIAGDFLDRSGGHRVGIYIFAGDTYVQSPLTEDRVALKTLLDSVSVHALNQTKGGGTAIGDALVMAIERLQRQKVEGRDQAVILITDGESNLGLDPMLAARYLKRAEARLYAIGIGSETPQEVYFQGERVGGDTPFLAALDDESLRAMTAIANGEYFRATDADALGKVFGELSRLE</sequence>
<dbReference type="RefSeq" id="XP_020908488.1">
    <property type="nucleotide sequence ID" value="XM_021052829.1"/>
</dbReference>
<dbReference type="SMART" id="SM00327">
    <property type="entry name" value="VWA"/>
    <property type="match status" value="1"/>
</dbReference>
<dbReference type="OMA" id="IDIVMAI"/>
<dbReference type="PROSITE" id="PS50234">
    <property type="entry name" value="VWFA"/>
    <property type="match status" value="1"/>
</dbReference>
<dbReference type="InterPro" id="IPR036465">
    <property type="entry name" value="vWFA_dom_sf"/>
</dbReference>
<accession>A0A913XRB8</accession>
<evidence type="ECO:0000313" key="7">
    <source>
        <dbReference type="Proteomes" id="UP000887567"/>
    </source>
</evidence>
<evidence type="ECO:0000256" key="4">
    <source>
        <dbReference type="ARBA" id="ARBA00023136"/>
    </source>
</evidence>
<dbReference type="Gene3D" id="3.40.50.410">
    <property type="entry name" value="von Willebrand factor, type A domain"/>
    <property type="match status" value="1"/>
</dbReference>